<dbReference type="PANTHER" id="PTHR43777:SF1">
    <property type="entry name" value="MOLYBDENUM COFACTOR CYTIDYLYLTRANSFERASE"/>
    <property type="match status" value="1"/>
</dbReference>
<accession>A0A1M5UM46</accession>
<dbReference type="RefSeq" id="WP_073374306.1">
    <property type="nucleotide sequence ID" value="NZ_FQXS01000005.1"/>
</dbReference>
<dbReference type="SUPFAM" id="SSF109604">
    <property type="entry name" value="HD-domain/PDEase-like"/>
    <property type="match status" value="1"/>
</dbReference>
<dbReference type="SMART" id="SM00471">
    <property type="entry name" value="HDc"/>
    <property type="match status" value="1"/>
</dbReference>
<reference evidence="2 3" key="1">
    <citation type="submission" date="2016-11" db="EMBL/GenBank/DDBJ databases">
        <authorList>
            <person name="Jaros S."/>
            <person name="Januszkiewicz K."/>
            <person name="Wedrychowicz H."/>
        </authorList>
    </citation>
    <scope>NUCLEOTIDE SEQUENCE [LARGE SCALE GENOMIC DNA]</scope>
    <source>
        <strain evidence="2 3">DSM 9705</strain>
    </source>
</reference>
<keyword evidence="2" id="KW-0548">Nucleotidyltransferase</keyword>
<evidence type="ECO:0000313" key="3">
    <source>
        <dbReference type="Proteomes" id="UP000184139"/>
    </source>
</evidence>
<dbReference type="InterPro" id="IPR029044">
    <property type="entry name" value="Nucleotide-diphossugar_trans"/>
</dbReference>
<dbReference type="GO" id="GO:0016779">
    <property type="term" value="F:nucleotidyltransferase activity"/>
    <property type="evidence" value="ECO:0007669"/>
    <property type="project" value="UniProtKB-KW"/>
</dbReference>
<dbReference type="Proteomes" id="UP000184139">
    <property type="component" value="Unassembled WGS sequence"/>
</dbReference>
<dbReference type="NCBIfam" id="NF045665">
    <property type="entry name" value="NTPtran_DVU1551"/>
    <property type="match status" value="1"/>
</dbReference>
<dbReference type="AlphaFoldDB" id="A0A1M5UM46"/>
<dbReference type="CDD" id="cd00077">
    <property type="entry name" value="HDc"/>
    <property type="match status" value="1"/>
</dbReference>
<organism evidence="2 3">
    <name type="scientific">Desulfofustis glycolicus DSM 9705</name>
    <dbReference type="NCBI Taxonomy" id="1121409"/>
    <lineage>
        <taxon>Bacteria</taxon>
        <taxon>Pseudomonadati</taxon>
        <taxon>Thermodesulfobacteriota</taxon>
        <taxon>Desulfobulbia</taxon>
        <taxon>Desulfobulbales</taxon>
        <taxon>Desulfocapsaceae</taxon>
        <taxon>Desulfofustis</taxon>
    </lineage>
</organism>
<dbReference type="PANTHER" id="PTHR43777">
    <property type="entry name" value="MOLYBDENUM COFACTOR CYTIDYLYLTRANSFERASE"/>
    <property type="match status" value="1"/>
</dbReference>
<gene>
    <name evidence="2" type="ORF">SAMN02745124_01244</name>
</gene>
<dbReference type="Pfam" id="PF12804">
    <property type="entry name" value="NTP_transf_3"/>
    <property type="match status" value="1"/>
</dbReference>
<keyword evidence="2" id="KW-0808">Transferase</keyword>
<name>A0A1M5UM46_9BACT</name>
<dbReference type="InterPro" id="IPR025877">
    <property type="entry name" value="MobA-like_NTP_Trfase"/>
</dbReference>
<keyword evidence="3" id="KW-1185">Reference proteome</keyword>
<evidence type="ECO:0000313" key="2">
    <source>
        <dbReference type="EMBL" id="SHH63966.1"/>
    </source>
</evidence>
<evidence type="ECO:0000259" key="1">
    <source>
        <dbReference type="SMART" id="SM00471"/>
    </source>
</evidence>
<dbReference type="STRING" id="1121409.SAMN02745124_01244"/>
<dbReference type="Pfam" id="PF01966">
    <property type="entry name" value="HD"/>
    <property type="match status" value="1"/>
</dbReference>
<dbReference type="InterPro" id="IPR006674">
    <property type="entry name" value="HD_domain"/>
</dbReference>
<dbReference type="InterPro" id="IPR054703">
    <property type="entry name" value="Mop-rel"/>
</dbReference>
<dbReference type="Gene3D" id="1.10.3210.10">
    <property type="entry name" value="Hypothetical protein af1432"/>
    <property type="match status" value="1"/>
</dbReference>
<dbReference type="Gene3D" id="3.90.550.10">
    <property type="entry name" value="Spore Coat Polysaccharide Biosynthesis Protein SpsA, Chain A"/>
    <property type="match status" value="1"/>
</dbReference>
<dbReference type="SUPFAM" id="SSF53448">
    <property type="entry name" value="Nucleotide-diphospho-sugar transferases"/>
    <property type="match status" value="1"/>
</dbReference>
<sequence length="372" mass="40162">MKIGAVILAAGLSSRMGALKPLVQLGDKTMLAHGIGVFRRCGIKSILVVTGHRGDEVQAEARQLGVSWCHNPDFARGMFSSIQAAVKQVPKLDGFFLLPVDIPLVRPVTVATLCAAFERKKVICPSFRDLRGHPPLIPARLFPEILSYDGTGGLDGLLSRQAKALPVWDRGILLDADTTDDLVVLERKLSRLAIGEPEEALALASMMMPPRGLAHGLATARVAVAIGRRLQQHGHDLDLDIIFNAAVLHDIAKGKNPHELRGGQLLKKVGLGGLADIVAAHRDIAPPGTGSLSEKEVVGLADKLVRGSQPVTVQERFAEKLVRYGANQKACRAIRSRLEKALALQEEVERRIGSRIEDILLSIRAQEEQGGE</sequence>
<dbReference type="CDD" id="cd04182">
    <property type="entry name" value="GT_2_like_f"/>
    <property type="match status" value="1"/>
</dbReference>
<protein>
    <submittedName>
        <fullName evidence="2">CTP:molybdopterin cytidylyltransferase MocA</fullName>
    </submittedName>
</protein>
<dbReference type="OrthoDB" id="9779263at2"/>
<dbReference type="EMBL" id="FQXS01000005">
    <property type="protein sequence ID" value="SHH63966.1"/>
    <property type="molecule type" value="Genomic_DNA"/>
</dbReference>
<proteinExistence type="predicted"/>
<dbReference type="InterPro" id="IPR003607">
    <property type="entry name" value="HD/PDEase_dom"/>
</dbReference>
<feature type="domain" description="HD/PDEase" evidence="1">
    <location>
        <begin position="208"/>
        <end position="316"/>
    </location>
</feature>